<organism evidence="1 2">
    <name type="scientific">Lasiodiplodia mahajangana</name>
    <dbReference type="NCBI Taxonomy" id="1108764"/>
    <lineage>
        <taxon>Eukaryota</taxon>
        <taxon>Fungi</taxon>
        <taxon>Dikarya</taxon>
        <taxon>Ascomycota</taxon>
        <taxon>Pezizomycotina</taxon>
        <taxon>Dothideomycetes</taxon>
        <taxon>Dothideomycetes incertae sedis</taxon>
        <taxon>Botryosphaeriales</taxon>
        <taxon>Botryosphaeriaceae</taxon>
        <taxon>Lasiodiplodia</taxon>
    </lineage>
</organism>
<keyword evidence="2" id="KW-1185">Reference proteome</keyword>
<reference evidence="1" key="1">
    <citation type="submission" date="2022-12" db="EMBL/GenBank/DDBJ databases">
        <title>Genome Sequence of Lasiodiplodia mahajangana.</title>
        <authorList>
            <person name="Buettner E."/>
        </authorList>
    </citation>
    <scope>NUCLEOTIDE SEQUENCE</scope>
    <source>
        <strain evidence="1">VT137</strain>
    </source>
</reference>
<dbReference type="EMBL" id="JAPUUL010000182">
    <property type="protein sequence ID" value="KAJ8132090.1"/>
    <property type="molecule type" value="Genomic_DNA"/>
</dbReference>
<sequence>MNPYQQFPQVPDQAPTYIYPQVTPQPAPPQTPIYWVYPGAPQAPTYWAPPAPQQVPISYAPLQPYPTVPQPSQGYYPIQPIFKMLSLTPEEYQKLFDQLKDYQLQQLFDRLELGQRQKLYNDLSETHRHFLTLRTNGDSLQQFQKHITDEQRSQWAYKLSDEQMRKLIDGWNRTNNKDAAQSALDQRPPSQGEGQSD</sequence>
<evidence type="ECO:0000313" key="1">
    <source>
        <dbReference type="EMBL" id="KAJ8132090.1"/>
    </source>
</evidence>
<comment type="caution">
    <text evidence="1">The sequence shown here is derived from an EMBL/GenBank/DDBJ whole genome shotgun (WGS) entry which is preliminary data.</text>
</comment>
<protein>
    <submittedName>
        <fullName evidence="1">Uncharacterized protein</fullName>
    </submittedName>
</protein>
<accession>A0ACC2JX93</accession>
<name>A0ACC2JX93_9PEZI</name>
<gene>
    <name evidence="1" type="ORF">O1611_g1531</name>
</gene>
<evidence type="ECO:0000313" key="2">
    <source>
        <dbReference type="Proteomes" id="UP001153332"/>
    </source>
</evidence>
<dbReference type="Proteomes" id="UP001153332">
    <property type="component" value="Unassembled WGS sequence"/>
</dbReference>
<proteinExistence type="predicted"/>